<organism evidence="2 3">
    <name type="scientific">Schizopora paradoxa</name>
    <dbReference type="NCBI Taxonomy" id="27342"/>
    <lineage>
        <taxon>Eukaryota</taxon>
        <taxon>Fungi</taxon>
        <taxon>Dikarya</taxon>
        <taxon>Basidiomycota</taxon>
        <taxon>Agaricomycotina</taxon>
        <taxon>Agaricomycetes</taxon>
        <taxon>Hymenochaetales</taxon>
        <taxon>Schizoporaceae</taxon>
        <taxon>Schizopora</taxon>
    </lineage>
</organism>
<dbReference type="AlphaFoldDB" id="A0A0H2RRF7"/>
<gene>
    <name evidence="2" type="ORF">SCHPADRAFT_903359</name>
</gene>
<proteinExistence type="predicted"/>
<dbReference type="InParanoid" id="A0A0H2RRF7"/>
<evidence type="ECO:0000313" key="2">
    <source>
        <dbReference type="EMBL" id="KLO14414.1"/>
    </source>
</evidence>
<keyword evidence="3" id="KW-1185">Reference proteome</keyword>
<feature type="region of interest" description="Disordered" evidence="1">
    <location>
        <begin position="37"/>
        <end position="60"/>
    </location>
</feature>
<evidence type="ECO:0000313" key="3">
    <source>
        <dbReference type="Proteomes" id="UP000053477"/>
    </source>
</evidence>
<feature type="compositionally biased region" description="Polar residues" evidence="1">
    <location>
        <begin position="42"/>
        <end position="54"/>
    </location>
</feature>
<reference evidence="2 3" key="1">
    <citation type="submission" date="2015-04" db="EMBL/GenBank/DDBJ databases">
        <title>Complete genome sequence of Schizopora paradoxa KUC8140, a cosmopolitan wood degrader in East Asia.</title>
        <authorList>
            <consortium name="DOE Joint Genome Institute"/>
            <person name="Min B."/>
            <person name="Park H."/>
            <person name="Jang Y."/>
            <person name="Kim J.-J."/>
            <person name="Kim K.H."/>
            <person name="Pangilinan J."/>
            <person name="Lipzen A."/>
            <person name="Riley R."/>
            <person name="Grigoriev I.V."/>
            <person name="Spatafora J.W."/>
            <person name="Choi I.-G."/>
        </authorList>
    </citation>
    <scope>NUCLEOTIDE SEQUENCE [LARGE SCALE GENOMIC DNA]</scope>
    <source>
        <strain evidence="2 3">KUC8140</strain>
    </source>
</reference>
<accession>A0A0H2RRF7</accession>
<sequence>MRLCGIAAPSKEARNIVMNALKSNGNMSTRDLFHRVHAMKSPNPSQRQDSTSTKKSAEDDLPIPSISYLKHSVMPFLSSRGQVQKVVVTNRLTEEQIAQRLKQLRKSRRAVNAGEQSDMVQSWKWKLVQP</sequence>
<dbReference type="OrthoDB" id="2587968at2759"/>
<evidence type="ECO:0000256" key="1">
    <source>
        <dbReference type="SAM" id="MobiDB-lite"/>
    </source>
</evidence>
<protein>
    <submittedName>
        <fullName evidence="2">Uncharacterized protein</fullName>
    </submittedName>
</protein>
<dbReference type="Proteomes" id="UP000053477">
    <property type="component" value="Unassembled WGS sequence"/>
</dbReference>
<name>A0A0H2RRF7_9AGAM</name>
<dbReference type="EMBL" id="KQ085944">
    <property type="protein sequence ID" value="KLO14414.1"/>
    <property type="molecule type" value="Genomic_DNA"/>
</dbReference>